<keyword evidence="2" id="KW-1185">Reference proteome</keyword>
<dbReference type="Proteomes" id="UP000012015">
    <property type="component" value="Unassembled WGS sequence"/>
</dbReference>
<name>M7MN78_9MICC</name>
<proteinExistence type="predicted"/>
<sequence length="77" mass="8868">MEGDAADTEMCAGLPSTMIERTRAMYDFLRAAHQENHQPWGQMFLDGHGEHCVGATRFMEEHLELWVRALHRDEQPA</sequence>
<organism evidence="1 2">
    <name type="scientific">Paeniglutamicibacter gangotriensis Lz1y</name>
    <dbReference type="NCBI Taxonomy" id="1276920"/>
    <lineage>
        <taxon>Bacteria</taxon>
        <taxon>Bacillati</taxon>
        <taxon>Actinomycetota</taxon>
        <taxon>Actinomycetes</taxon>
        <taxon>Micrococcales</taxon>
        <taxon>Micrococcaceae</taxon>
        <taxon>Paeniglutamicibacter</taxon>
    </lineage>
</organism>
<comment type="caution">
    <text evidence="1">The sequence shown here is derived from an EMBL/GenBank/DDBJ whole genome shotgun (WGS) entry which is preliminary data.</text>
</comment>
<reference evidence="1 2" key="1">
    <citation type="journal article" date="2013" name="Genome Announc.">
        <title>Draft Genome Sequence of Arthrobacter gangotriensis Strain Lz1yT, Isolated from a Penguin Rookery Soil Sample Collected in Antarctica, near the Indian Station Dakshin Gangotri.</title>
        <authorList>
            <person name="Shivaji S."/>
            <person name="Ara S."/>
            <person name="Bandi S."/>
            <person name="Singh A."/>
            <person name="Kumar Pinnaka A."/>
        </authorList>
    </citation>
    <scope>NUCLEOTIDE SEQUENCE [LARGE SCALE GENOMIC DNA]</scope>
    <source>
        <strain evidence="1 2">Lz1y</strain>
    </source>
</reference>
<accession>M7MN78</accession>
<gene>
    <name evidence="1" type="ORF">ADIAG_02729</name>
</gene>
<dbReference type="eggNOG" id="COG2334">
    <property type="taxonomic scope" value="Bacteria"/>
</dbReference>
<dbReference type="AlphaFoldDB" id="M7MN78"/>
<evidence type="ECO:0000313" key="1">
    <source>
        <dbReference type="EMBL" id="EMQ97787.1"/>
    </source>
</evidence>
<evidence type="ECO:0000313" key="2">
    <source>
        <dbReference type="Proteomes" id="UP000012015"/>
    </source>
</evidence>
<dbReference type="PATRIC" id="fig|1276920.7.peg.2724"/>
<dbReference type="EMBL" id="AOCK01000008">
    <property type="protein sequence ID" value="EMQ97787.1"/>
    <property type="molecule type" value="Genomic_DNA"/>
</dbReference>
<protein>
    <submittedName>
        <fullName evidence="1">Uncharacterized protein</fullName>
    </submittedName>
</protein>
<dbReference type="STRING" id="1276920.ADIAG_02729"/>